<dbReference type="Proteomes" id="UP000235916">
    <property type="component" value="Unassembled WGS sequence"/>
</dbReference>
<proteinExistence type="predicted"/>
<comment type="caution">
    <text evidence="1">The sequence shown here is derived from an EMBL/GenBank/DDBJ whole genome shotgun (WGS) entry which is preliminary data.</text>
</comment>
<evidence type="ECO:0000313" key="2">
    <source>
        <dbReference type="Proteomes" id="UP000235916"/>
    </source>
</evidence>
<sequence>MKSKHDWLRAGLRELIWLCPAVVVAALALSLASCGSGMADLALRPVEADAALPARINEPMADTFCSPAQPRCLA</sequence>
<dbReference type="AlphaFoldDB" id="A0A2N8L109"/>
<reference evidence="1 2" key="1">
    <citation type="submission" date="2018-01" db="EMBL/GenBank/DDBJ databases">
        <title>Draft genome sequence of Paucibacter aquatile CR182 isolated from freshwater of the Nakdong River.</title>
        <authorList>
            <person name="Choi A."/>
            <person name="Chung E.J."/>
        </authorList>
    </citation>
    <scope>NUCLEOTIDE SEQUENCE [LARGE SCALE GENOMIC DNA]</scope>
    <source>
        <strain evidence="1 2">CR182</strain>
    </source>
</reference>
<evidence type="ECO:0000313" key="1">
    <source>
        <dbReference type="EMBL" id="PND39366.1"/>
    </source>
</evidence>
<keyword evidence="2" id="KW-1185">Reference proteome</keyword>
<protein>
    <submittedName>
        <fullName evidence="1">Uncharacterized protein</fullName>
    </submittedName>
</protein>
<name>A0A2N8L109_9BURK</name>
<gene>
    <name evidence="1" type="ORF">C1O66_18745</name>
</gene>
<dbReference type="RefSeq" id="WP_102769284.1">
    <property type="nucleotide sequence ID" value="NZ_POSP01000003.1"/>
</dbReference>
<dbReference type="EMBL" id="POSP01000003">
    <property type="protein sequence ID" value="PND39366.1"/>
    <property type="molecule type" value="Genomic_DNA"/>
</dbReference>
<accession>A0A2N8L109</accession>
<dbReference type="PROSITE" id="PS51257">
    <property type="entry name" value="PROKAR_LIPOPROTEIN"/>
    <property type="match status" value="1"/>
</dbReference>
<organism evidence="1 2">
    <name type="scientific">Kinneretia aquatilis</name>
    <dbReference type="NCBI Taxonomy" id="2070761"/>
    <lineage>
        <taxon>Bacteria</taxon>
        <taxon>Pseudomonadati</taxon>
        <taxon>Pseudomonadota</taxon>
        <taxon>Betaproteobacteria</taxon>
        <taxon>Burkholderiales</taxon>
        <taxon>Sphaerotilaceae</taxon>
        <taxon>Roseateles</taxon>
    </lineage>
</organism>